<dbReference type="NCBIfam" id="TIGR02772">
    <property type="entry name" value="Ku_bact"/>
    <property type="match status" value="1"/>
</dbReference>
<protein>
    <recommendedName>
        <fullName evidence="2">Non-homologous end joining protein Ku</fullName>
    </recommendedName>
</protein>
<dbReference type="AlphaFoldDB" id="A0A0K1E7V4"/>
<dbReference type="Proteomes" id="UP000067626">
    <property type="component" value="Chromosome"/>
</dbReference>
<dbReference type="HAMAP" id="MF_01875">
    <property type="entry name" value="Prokaryotic_Ku"/>
    <property type="match status" value="1"/>
</dbReference>
<dbReference type="SMART" id="SM00559">
    <property type="entry name" value="Ku78"/>
    <property type="match status" value="1"/>
</dbReference>
<keyword evidence="2" id="KW-0234">DNA repair</keyword>
<dbReference type="KEGG" id="ccro:CMC5_008830"/>
<dbReference type="PANTHER" id="PTHR41251">
    <property type="entry name" value="NON-HOMOLOGOUS END JOINING PROTEIN KU"/>
    <property type="match status" value="1"/>
</dbReference>
<evidence type="ECO:0000256" key="1">
    <source>
        <dbReference type="ARBA" id="ARBA00023125"/>
    </source>
</evidence>
<dbReference type="InterPro" id="IPR009187">
    <property type="entry name" value="Prok_Ku"/>
</dbReference>
<dbReference type="GO" id="GO:0006310">
    <property type="term" value="P:DNA recombination"/>
    <property type="evidence" value="ECO:0007669"/>
    <property type="project" value="UniProtKB-KW"/>
</dbReference>
<reference evidence="5 6" key="1">
    <citation type="submission" date="2015-07" db="EMBL/GenBank/DDBJ databases">
        <title>Genome analysis of myxobacterium Chondromyces crocatus Cm c5 reveals a high potential for natural compound synthesis and the genetic basis for the loss of fruiting body formation.</title>
        <authorList>
            <person name="Zaburannyi N."/>
            <person name="Bunk B."/>
            <person name="Maier J."/>
            <person name="Overmann J."/>
            <person name="Mueller R."/>
        </authorList>
    </citation>
    <scope>NUCLEOTIDE SEQUENCE [LARGE SCALE GENOMIC DNA]</scope>
    <source>
        <strain evidence="5 6">Cm c5</strain>
    </source>
</reference>
<name>A0A0K1E7V4_CHOCO</name>
<comment type="subunit">
    <text evidence="2">Homodimer. Interacts with LigD.</text>
</comment>
<dbReference type="PATRIC" id="fig|52.7.peg.951"/>
<dbReference type="InterPro" id="IPR006164">
    <property type="entry name" value="DNA_bd_Ku70/Ku80"/>
</dbReference>
<sequence>MPARATGSGTISFGLVTIPVKIYTATTSHRVSFHMLHRKCGTRVRMQYFCPTDEKVVARKDLIRGYEYAHDQYVTLTEGELEQLEGERSERIDILEFVPEAAVDLTYLSDTHYLGPGKGGDRAYALLAEAMTRTERLAVGRHGARGRDQLVLLRPYEGGLIMHRLRYADEVRSMEDVDFPRKVPFKQTEMDLAERLIDQLAADEFDPERHRDDYRDRVVEAMEQKVAGEEITVAPEVPKAKIIDLFEALKRSLAEHAPGKAHAGRKVKHAAAEASEEEEAPPASHRTPTKSARRPSVRKTTGRRRPHARTGTSG</sequence>
<comment type="similarity">
    <text evidence="2">Belongs to the prokaryotic Ku family.</text>
</comment>
<comment type="function">
    <text evidence="2">With LigD forms a non-homologous end joining (NHEJ) DNA repair enzyme, which repairs dsDNA breaks with reduced fidelity. Binds linear dsDNA with 5'- and 3'- overhangs but not closed circular dsDNA nor ssDNA. Recruits and stimulates the ligase activity of LigD.</text>
</comment>
<evidence type="ECO:0000259" key="4">
    <source>
        <dbReference type="SMART" id="SM00559"/>
    </source>
</evidence>
<keyword evidence="2" id="KW-0227">DNA damage</keyword>
<feature type="domain" description="Ku" evidence="4">
    <location>
        <begin position="54"/>
        <end position="182"/>
    </location>
</feature>
<feature type="region of interest" description="Disordered" evidence="3">
    <location>
        <begin position="256"/>
        <end position="314"/>
    </location>
</feature>
<accession>A0A0K1E7V4</accession>
<evidence type="ECO:0000256" key="2">
    <source>
        <dbReference type="HAMAP-Rule" id="MF_01875"/>
    </source>
</evidence>
<dbReference type="Pfam" id="PF02735">
    <property type="entry name" value="Ku"/>
    <property type="match status" value="1"/>
</dbReference>
<dbReference type="InterPro" id="IPR016194">
    <property type="entry name" value="SPOC-like_C_dom_sf"/>
</dbReference>
<dbReference type="Gene3D" id="2.40.290.10">
    <property type="match status" value="1"/>
</dbReference>
<feature type="compositionally biased region" description="Basic residues" evidence="3">
    <location>
        <begin position="287"/>
        <end position="308"/>
    </location>
</feature>
<proteinExistence type="inferred from homology"/>
<dbReference type="EMBL" id="CP012159">
    <property type="protein sequence ID" value="AKT36762.1"/>
    <property type="molecule type" value="Genomic_DNA"/>
</dbReference>
<evidence type="ECO:0000313" key="6">
    <source>
        <dbReference type="Proteomes" id="UP000067626"/>
    </source>
</evidence>
<gene>
    <name evidence="2" type="primary">ku</name>
    <name evidence="5" type="ORF">CMC5_008830</name>
</gene>
<keyword evidence="1 2" id="KW-0238">DNA-binding</keyword>
<organism evidence="5 6">
    <name type="scientific">Chondromyces crocatus</name>
    <dbReference type="NCBI Taxonomy" id="52"/>
    <lineage>
        <taxon>Bacteria</taxon>
        <taxon>Pseudomonadati</taxon>
        <taxon>Myxococcota</taxon>
        <taxon>Polyangia</taxon>
        <taxon>Polyangiales</taxon>
        <taxon>Polyangiaceae</taxon>
        <taxon>Chondromyces</taxon>
    </lineage>
</organism>
<evidence type="ECO:0000313" key="5">
    <source>
        <dbReference type="EMBL" id="AKT36762.1"/>
    </source>
</evidence>
<dbReference type="GO" id="GO:0006303">
    <property type="term" value="P:double-strand break repair via nonhomologous end joining"/>
    <property type="evidence" value="ECO:0007669"/>
    <property type="project" value="UniProtKB-UniRule"/>
</dbReference>
<dbReference type="PANTHER" id="PTHR41251:SF1">
    <property type="entry name" value="NON-HOMOLOGOUS END JOINING PROTEIN KU"/>
    <property type="match status" value="1"/>
</dbReference>
<keyword evidence="2" id="KW-0233">DNA recombination</keyword>
<dbReference type="GO" id="GO:0003690">
    <property type="term" value="F:double-stranded DNA binding"/>
    <property type="evidence" value="ECO:0007669"/>
    <property type="project" value="UniProtKB-UniRule"/>
</dbReference>
<keyword evidence="6" id="KW-1185">Reference proteome</keyword>
<dbReference type="PIRSF" id="PIRSF006493">
    <property type="entry name" value="Prok_Ku"/>
    <property type="match status" value="1"/>
</dbReference>
<evidence type="ECO:0000256" key="3">
    <source>
        <dbReference type="SAM" id="MobiDB-lite"/>
    </source>
</evidence>
<dbReference type="SUPFAM" id="SSF100939">
    <property type="entry name" value="SPOC domain-like"/>
    <property type="match status" value="1"/>
</dbReference>
<dbReference type="STRING" id="52.CMC5_008830"/>